<evidence type="ECO:0000256" key="3">
    <source>
        <dbReference type="ARBA" id="ARBA00022679"/>
    </source>
</evidence>
<evidence type="ECO:0000313" key="17">
    <source>
        <dbReference type="Proteomes" id="UP000501690"/>
    </source>
</evidence>
<reference evidence="16 17" key="1">
    <citation type="submission" date="2019-04" db="EMBL/GenBank/DDBJ databases">
        <title>An improved genome assembly and genetic linkage map for asparagus bean, Vigna unguiculata ssp. sesquipedialis.</title>
        <authorList>
            <person name="Xia Q."/>
            <person name="Zhang R."/>
            <person name="Dong Y."/>
        </authorList>
    </citation>
    <scope>NUCLEOTIDE SEQUENCE [LARGE SCALE GENOMIC DNA]</scope>
    <source>
        <tissue evidence="16">Leaf</tissue>
    </source>
</reference>
<keyword evidence="9 13" id="KW-1133">Transmembrane helix</keyword>
<evidence type="ECO:0000256" key="7">
    <source>
        <dbReference type="ARBA" id="ARBA00022777"/>
    </source>
</evidence>
<evidence type="ECO:0000256" key="14">
    <source>
        <dbReference type="SAM" id="SignalP"/>
    </source>
</evidence>
<keyword evidence="5 14" id="KW-0732">Signal</keyword>
<organism evidence="16 17">
    <name type="scientific">Vigna unguiculata</name>
    <name type="common">Cowpea</name>
    <dbReference type="NCBI Taxonomy" id="3917"/>
    <lineage>
        <taxon>Eukaryota</taxon>
        <taxon>Viridiplantae</taxon>
        <taxon>Streptophyta</taxon>
        <taxon>Embryophyta</taxon>
        <taxon>Tracheophyta</taxon>
        <taxon>Spermatophyta</taxon>
        <taxon>Magnoliopsida</taxon>
        <taxon>eudicotyledons</taxon>
        <taxon>Gunneridae</taxon>
        <taxon>Pentapetalae</taxon>
        <taxon>rosids</taxon>
        <taxon>fabids</taxon>
        <taxon>Fabales</taxon>
        <taxon>Fabaceae</taxon>
        <taxon>Papilionoideae</taxon>
        <taxon>50 kb inversion clade</taxon>
        <taxon>NPAAA clade</taxon>
        <taxon>indigoferoid/millettioid clade</taxon>
        <taxon>Phaseoleae</taxon>
        <taxon>Vigna</taxon>
    </lineage>
</organism>
<proteinExistence type="predicted"/>
<dbReference type="PANTHER" id="PTHR34590:SF15">
    <property type="entry name" value="PROTEIN KINASE DOMAIN-CONTAINING PROTEIN"/>
    <property type="match status" value="1"/>
</dbReference>
<feature type="domain" description="Protein kinase" evidence="15">
    <location>
        <begin position="517"/>
        <end position="792"/>
    </location>
</feature>
<dbReference type="GO" id="GO:0004714">
    <property type="term" value="F:transmembrane receptor protein tyrosine kinase activity"/>
    <property type="evidence" value="ECO:0007669"/>
    <property type="project" value="InterPro"/>
</dbReference>
<evidence type="ECO:0000256" key="13">
    <source>
        <dbReference type="SAM" id="Phobius"/>
    </source>
</evidence>
<evidence type="ECO:0000313" key="16">
    <source>
        <dbReference type="EMBL" id="QCE12706.1"/>
    </source>
</evidence>
<dbReference type="PROSITE" id="PS50011">
    <property type="entry name" value="PROTEIN_KINASE_DOM"/>
    <property type="match status" value="1"/>
</dbReference>
<dbReference type="InterPro" id="IPR045272">
    <property type="entry name" value="ANXUR1/2-like"/>
</dbReference>
<dbReference type="GO" id="GO:0004674">
    <property type="term" value="F:protein serine/threonine kinase activity"/>
    <property type="evidence" value="ECO:0007669"/>
    <property type="project" value="UniProtKB-KW"/>
</dbReference>
<evidence type="ECO:0000256" key="8">
    <source>
        <dbReference type="ARBA" id="ARBA00022840"/>
    </source>
</evidence>
<dbReference type="InterPro" id="IPR008271">
    <property type="entry name" value="Ser/Thr_kinase_AS"/>
</dbReference>
<evidence type="ECO:0000256" key="1">
    <source>
        <dbReference type="ARBA" id="ARBA00004479"/>
    </source>
</evidence>
<dbReference type="InterPro" id="IPR000719">
    <property type="entry name" value="Prot_kinase_dom"/>
</dbReference>
<feature type="transmembrane region" description="Helical" evidence="13">
    <location>
        <begin position="449"/>
        <end position="470"/>
    </location>
</feature>
<dbReference type="FunFam" id="3.30.200.20:FF:000039">
    <property type="entry name" value="receptor-like protein kinase FERONIA"/>
    <property type="match status" value="1"/>
</dbReference>
<keyword evidence="2" id="KW-0723">Serine/threonine-protein kinase</keyword>
<evidence type="ECO:0000256" key="10">
    <source>
        <dbReference type="ARBA" id="ARBA00023136"/>
    </source>
</evidence>
<feature type="chain" id="PRO_5020022387" evidence="14">
    <location>
        <begin position="28"/>
        <end position="845"/>
    </location>
</feature>
<dbReference type="Pfam" id="PF07714">
    <property type="entry name" value="PK_Tyr_Ser-Thr"/>
    <property type="match status" value="1"/>
</dbReference>
<dbReference type="InterPro" id="IPR017441">
    <property type="entry name" value="Protein_kinase_ATP_BS"/>
</dbReference>
<feature type="signal peptide" evidence="14">
    <location>
        <begin position="1"/>
        <end position="27"/>
    </location>
</feature>
<dbReference type="GO" id="GO:0005524">
    <property type="term" value="F:ATP binding"/>
    <property type="evidence" value="ECO:0007669"/>
    <property type="project" value="UniProtKB-UniRule"/>
</dbReference>
<gene>
    <name evidence="16" type="ORF">DEO72_LG10g3955</name>
</gene>
<name>A0A4D6NG93_VIGUN</name>
<dbReference type="InterPro" id="IPR011009">
    <property type="entry name" value="Kinase-like_dom_sf"/>
</dbReference>
<dbReference type="EMBL" id="CP039354">
    <property type="protein sequence ID" value="QCE12706.1"/>
    <property type="molecule type" value="Genomic_DNA"/>
</dbReference>
<dbReference type="PANTHER" id="PTHR34590">
    <property type="entry name" value="OS03G0124300 PROTEIN-RELATED"/>
    <property type="match status" value="1"/>
</dbReference>
<dbReference type="SMART" id="SM00220">
    <property type="entry name" value="S_TKc"/>
    <property type="match status" value="1"/>
</dbReference>
<keyword evidence="3" id="KW-0808">Transferase</keyword>
<evidence type="ECO:0000256" key="12">
    <source>
        <dbReference type="PROSITE-ProRule" id="PRU10141"/>
    </source>
</evidence>
<evidence type="ECO:0000259" key="15">
    <source>
        <dbReference type="PROSITE" id="PS50011"/>
    </source>
</evidence>
<dbReference type="Proteomes" id="UP000501690">
    <property type="component" value="Linkage Group LG10"/>
</dbReference>
<dbReference type="InterPro" id="IPR024788">
    <property type="entry name" value="Malectin-like_Carb-bd_dom"/>
</dbReference>
<evidence type="ECO:0000256" key="9">
    <source>
        <dbReference type="ARBA" id="ARBA00022989"/>
    </source>
</evidence>
<dbReference type="GO" id="GO:0010038">
    <property type="term" value="P:response to metal ion"/>
    <property type="evidence" value="ECO:0007669"/>
    <property type="project" value="UniProtKB-ARBA"/>
</dbReference>
<dbReference type="GO" id="GO:0016020">
    <property type="term" value="C:membrane"/>
    <property type="evidence" value="ECO:0007669"/>
    <property type="project" value="UniProtKB-SubCell"/>
</dbReference>
<evidence type="ECO:0000256" key="4">
    <source>
        <dbReference type="ARBA" id="ARBA00022692"/>
    </source>
</evidence>
<keyword evidence="6 12" id="KW-0547">Nucleotide-binding</keyword>
<keyword evidence="17" id="KW-1185">Reference proteome</keyword>
<dbReference type="FunFam" id="1.10.510.10:FF:000252">
    <property type="entry name" value="Receptor-like protein kinase FERONIA"/>
    <property type="match status" value="1"/>
</dbReference>
<dbReference type="FunFam" id="2.60.120.430:FF:000007">
    <property type="entry name" value="FERONIA receptor-like kinase"/>
    <property type="match status" value="1"/>
</dbReference>
<evidence type="ECO:0000256" key="11">
    <source>
        <dbReference type="ARBA" id="ARBA00023180"/>
    </source>
</evidence>
<dbReference type="PROSITE" id="PS00107">
    <property type="entry name" value="PROTEIN_KINASE_ATP"/>
    <property type="match status" value="1"/>
</dbReference>
<dbReference type="FunFam" id="2.60.120.430:FF:000003">
    <property type="entry name" value="FERONIA receptor-like kinase"/>
    <property type="match status" value="1"/>
</dbReference>
<dbReference type="PROSITE" id="PS00108">
    <property type="entry name" value="PROTEIN_KINASE_ST"/>
    <property type="match status" value="1"/>
</dbReference>
<dbReference type="InterPro" id="IPR001245">
    <property type="entry name" value="Ser-Thr/Tyr_kinase_cat_dom"/>
</dbReference>
<sequence>METTTKPIALGTILLLLLLSFSHLSRAQVTFAAPDPLTINCGSSTDFPTPEGRNWIGDTNTEYLSVSRGTVRAPALTKSTIQGPYASARLSFSNFTYSIFNLSGGTKFLRLFFYSTSYHKNFHRSKAVFSVKAGSYTLLQRFDASLDADSDSDPPRSNILFREYCINLQEQNLNITFIPSSTGSYAFINGIEIVSLPSDLYYSNPNVDISRMPKLVGGETYPIENNLALETKYRLRFGGRNIPASEDSGMLRTWDVHNQYITSRSVESLDIDNKTELNFNKTPEYTAPDQVYRSLARMGDNASVNMGFNLTWQLPVDTGFRYMLRLHFCQLNPRVNESGSQIFLIFIQDHLAEDSVDIFCWGNKQRGVPMVRDYAVIIKAPDNQKKANLSVKLHPHENSLIKDAQLNAIELFKISGPTGNLAEPSSDPPPFQTVQILKNKNNSTTRKPAAVAGAVSGVVLLSLIIVFFLIKLRKHVSVSKGHNKKDRTSQGSGSSLLPTHLCRHFSIAEIRAATKNFDKFLVVGVGGFGKVYRGYIDDGSTCVAVKRLKRGSLQGINEFVNEIEMLSQLRHLNLVSLIGYCNESNEMIIVYDFMGRGTLRDHLYDSDNPSLPWEQRIEICIGVARGLHYLHTGVKQVIIHRDVKTTNILLDEKWVAKVSDFGLSRIGPTGNSMSHVNTQVKGSIGYLDPEYYKRQCLTEKSDVYSFGVVLLEVLCGRQPLIHWEEKQRISVVKWAKHCYEKGCLCEIVDPSLKGKTSSQCLQKFGEIALSCLQEDGTERPSMKDVVGMLQFVLQLHFSGVAEEVLGSGVFSQHDAEYSNNTTASDGDSRWTRNESSVLIPDVVFS</sequence>
<keyword evidence="4 13" id="KW-0812">Transmembrane</keyword>
<accession>A0A4D6NG93</accession>
<keyword evidence="10 13" id="KW-0472">Membrane</keyword>
<dbReference type="Gene3D" id="1.10.510.10">
    <property type="entry name" value="Transferase(Phosphotransferase) domain 1"/>
    <property type="match status" value="1"/>
</dbReference>
<dbReference type="AlphaFoldDB" id="A0A4D6NG93"/>
<comment type="subcellular location">
    <subcellularLocation>
        <location evidence="1">Membrane</location>
        <topology evidence="1">Single-pass type I membrane protein</topology>
    </subcellularLocation>
</comment>
<dbReference type="Gene3D" id="3.30.200.20">
    <property type="entry name" value="Phosphorylase Kinase, domain 1"/>
    <property type="match status" value="1"/>
</dbReference>
<protein>
    <submittedName>
        <fullName evidence="16">Interleukin-1 receptor-associated kinase 4</fullName>
    </submittedName>
</protein>
<keyword evidence="11" id="KW-0325">Glycoprotein</keyword>
<keyword evidence="8 12" id="KW-0067">ATP-binding</keyword>
<evidence type="ECO:0000256" key="6">
    <source>
        <dbReference type="ARBA" id="ARBA00022741"/>
    </source>
</evidence>
<dbReference type="SUPFAM" id="SSF56112">
    <property type="entry name" value="Protein kinase-like (PK-like)"/>
    <property type="match status" value="1"/>
</dbReference>
<feature type="binding site" evidence="12">
    <location>
        <position position="546"/>
    </location>
    <ligand>
        <name>ATP</name>
        <dbReference type="ChEBI" id="CHEBI:30616"/>
    </ligand>
</feature>
<evidence type="ECO:0000256" key="2">
    <source>
        <dbReference type="ARBA" id="ARBA00022527"/>
    </source>
</evidence>
<evidence type="ECO:0000256" key="5">
    <source>
        <dbReference type="ARBA" id="ARBA00022729"/>
    </source>
</evidence>
<dbReference type="Gene3D" id="2.60.120.430">
    <property type="entry name" value="Galactose-binding lectin"/>
    <property type="match status" value="2"/>
</dbReference>
<keyword evidence="7 16" id="KW-0418">Kinase</keyword>
<dbReference type="Pfam" id="PF12819">
    <property type="entry name" value="Malectin_like"/>
    <property type="match status" value="1"/>
</dbReference>
<dbReference type="CDD" id="cd14066">
    <property type="entry name" value="STKc_IRAK"/>
    <property type="match status" value="1"/>
</dbReference>
<keyword evidence="16" id="KW-0675">Receptor</keyword>